<feature type="domain" description="Prolyl 3,4-dihydroxylase TPA1/OFD1 N-terminal" evidence="1">
    <location>
        <begin position="142"/>
        <end position="234"/>
    </location>
</feature>
<dbReference type="RefSeq" id="WP_317227160.1">
    <property type="nucleotide sequence ID" value="NZ_JAWJEJ010000001.1"/>
</dbReference>
<sequence>MIRINPAHDPDVLKLAFQADRRMQIRDFFIAEDAERIHGLLSSETPWWLAYNVGSEVRQLPPDYLASLSQAELNQILGGIQERARTQYQFLYQFYPMVSNYFTPTAPKLGILAAYEFLNSPASLDFFRALTGRPDIRWADAQATLYRSGNFLKSHSDLDEGGHRVAAYVFNFTKLWERDWGGYLQFFDPQHDIEKAYRPIFNALNVFSVPQDHSVGMVSSFCYGLRYSITGWLRSDEPPGAFGRVSG</sequence>
<evidence type="ECO:0000313" key="2">
    <source>
        <dbReference type="EMBL" id="MDV3458046.1"/>
    </source>
</evidence>
<dbReference type="InterPro" id="IPR039558">
    <property type="entry name" value="TPA1/OFD1_N"/>
</dbReference>
<name>A0ABU3Y9G6_9SPHN</name>
<keyword evidence="3" id="KW-1185">Reference proteome</keyword>
<evidence type="ECO:0000313" key="3">
    <source>
        <dbReference type="Proteomes" id="UP001273531"/>
    </source>
</evidence>
<dbReference type="Gene3D" id="2.60.120.620">
    <property type="entry name" value="q2cbj1_9rhob like domain"/>
    <property type="match status" value="1"/>
</dbReference>
<dbReference type="PANTHER" id="PTHR12117:SF0">
    <property type="entry name" value="PROLYL 3-HYDROXYLASE OGFOD1"/>
    <property type="match status" value="1"/>
</dbReference>
<accession>A0ABU3Y9G6</accession>
<protein>
    <submittedName>
        <fullName evidence="2">2OG-Fe(II) oxygenase family protein</fullName>
    </submittedName>
</protein>
<comment type="caution">
    <text evidence="2">The sequence shown here is derived from an EMBL/GenBank/DDBJ whole genome shotgun (WGS) entry which is preliminary data.</text>
</comment>
<dbReference type="EMBL" id="JAWJEJ010000001">
    <property type="protein sequence ID" value="MDV3458046.1"/>
    <property type="molecule type" value="Genomic_DNA"/>
</dbReference>
<organism evidence="2 3">
    <name type="scientific">Sphingomonas agrestis</name>
    <dbReference type="NCBI Taxonomy" id="3080540"/>
    <lineage>
        <taxon>Bacteria</taxon>
        <taxon>Pseudomonadati</taxon>
        <taxon>Pseudomonadota</taxon>
        <taxon>Alphaproteobacteria</taxon>
        <taxon>Sphingomonadales</taxon>
        <taxon>Sphingomonadaceae</taxon>
        <taxon>Sphingomonas</taxon>
    </lineage>
</organism>
<dbReference type="InterPro" id="IPR051842">
    <property type="entry name" value="uS12_prolyl_hydroxylase"/>
</dbReference>
<evidence type="ECO:0000259" key="1">
    <source>
        <dbReference type="Pfam" id="PF13661"/>
    </source>
</evidence>
<reference evidence="2 3" key="1">
    <citation type="submission" date="2023-10" db="EMBL/GenBank/DDBJ databases">
        <title>Sphingomonas sp. HF-S4 16S ribosomal RNA gene Genome sequencing and assembly.</title>
        <authorList>
            <person name="Lee H."/>
        </authorList>
    </citation>
    <scope>NUCLEOTIDE SEQUENCE [LARGE SCALE GENOMIC DNA]</scope>
    <source>
        <strain evidence="2 3">HF-S4</strain>
    </source>
</reference>
<dbReference type="Proteomes" id="UP001273531">
    <property type="component" value="Unassembled WGS sequence"/>
</dbReference>
<dbReference type="Pfam" id="PF13661">
    <property type="entry name" value="2OG-FeII_Oxy_4"/>
    <property type="match status" value="1"/>
</dbReference>
<proteinExistence type="predicted"/>
<dbReference type="PANTHER" id="PTHR12117">
    <property type="entry name" value="HISTONE ACETYLTRANSFERASE COMPLEX"/>
    <property type="match status" value="1"/>
</dbReference>
<gene>
    <name evidence="2" type="ORF">RZN05_13705</name>
</gene>